<dbReference type="GO" id="GO:0004198">
    <property type="term" value="F:calcium-dependent cysteine-type endopeptidase activity"/>
    <property type="evidence" value="ECO:0007669"/>
    <property type="project" value="InterPro"/>
</dbReference>
<comment type="similarity">
    <text evidence="1">Belongs to the peptidase C2 family.</text>
</comment>
<feature type="coiled-coil region" evidence="7">
    <location>
        <begin position="1519"/>
        <end position="1581"/>
    </location>
</feature>
<dbReference type="EMBL" id="LR877149">
    <property type="protein sequence ID" value="CAD2215402.1"/>
    <property type="molecule type" value="Genomic_DNA"/>
</dbReference>
<feature type="compositionally biased region" description="Basic and acidic residues" evidence="8">
    <location>
        <begin position="3079"/>
        <end position="3090"/>
    </location>
</feature>
<dbReference type="PANTHER" id="PTHR10183:SF379">
    <property type="entry name" value="CALPAIN-5"/>
    <property type="match status" value="1"/>
</dbReference>
<keyword evidence="4" id="KW-0788">Thiol protease</keyword>
<dbReference type="InterPro" id="IPR038765">
    <property type="entry name" value="Papain-like_cys_pep_sf"/>
</dbReference>
<dbReference type="InterPro" id="IPR036213">
    <property type="entry name" value="Calpain_III_sf"/>
</dbReference>
<comment type="caution">
    <text evidence="6">Lacks conserved residue(s) required for the propagation of feature annotation.</text>
</comment>
<feature type="compositionally biased region" description="Basic and acidic residues" evidence="8">
    <location>
        <begin position="2989"/>
        <end position="3021"/>
    </location>
</feature>
<evidence type="ECO:0000256" key="7">
    <source>
        <dbReference type="SAM" id="Coils"/>
    </source>
</evidence>
<dbReference type="InterPro" id="IPR056040">
    <property type="entry name" value="DUF7623"/>
</dbReference>
<organism evidence="10 11">
    <name type="scientific">Angomonas deanei</name>
    <dbReference type="NCBI Taxonomy" id="59799"/>
    <lineage>
        <taxon>Eukaryota</taxon>
        <taxon>Discoba</taxon>
        <taxon>Euglenozoa</taxon>
        <taxon>Kinetoplastea</taxon>
        <taxon>Metakinetoplastina</taxon>
        <taxon>Trypanosomatida</taxon>
        <taxon>Trypanosomatidae</taxon>
        <taxon>Strigomonadinae</taxon>
        <taxon>Angomonas</taxon>
    </lineage>
</organism>
<dbReference type="SUPFAM" id="SSF49758">
    <property type="entry name" value="Calpain large subunit, middle domain (domain III)"/>
    <property type="match status" value="2"/>
</dbReference>
<feature type="compositionally biased region" description="Basic and acidic residues" evidence="8">
    <location>
        <begin position="2541"/>
        <end position="2554"/>
    </location>
</feature>
<feature type="region of interest" description="Disordered" evidence="8">
    <location>
        <begin position="2478"/>
        <end position="2497"/>
    </location>
</feature>
<feature type="domain" description="Calpain catalytic" evidence="9">
    <location>
        <begin position="647"/>
        <end position="918"/>
    </location>
</feature>
<evidence type="ECO:0000256" key="8">
    <source>
        <dbReference type="SAM" id="MobiDB-lite"/>
    </source>
</evidence>
<feature type="domain" description="Calpain catalytic" evidence="9">
    <location>
        <begin position="28"/>
        <end position="301"/>
    </location>
</feature>
<accession>A0A7G2CBI8</accession>
<feature type="coiled-coil region" evidence="7">
    <location>
        <begin position="2592"/>
        <end position="2619"/>
    </location>
</feature>
<dbReference type="GO" id="GO:0006508">
    <property type="term" value="P:proteolysis"/>
    <property type="evidence" value="ECO:0007669"/>
    <property type="project" value="UniProtKB-KW"/>
</dbReference>
<dbReference type="Proteomes" id="UP000515908">
    <property type="component" value="Chromosome 05"/>
</dbReference>
<reference evidence="10 11" key="1">
    <citation type="submission" date="2020-08" db="EMBL/GenBank/DDBJ databases">
        <authorList>
            <person name="Newling K."/>
            <person name="Davey J."/>
            <person name="Forrester S."/>
        </authorList>
    </citation>
    <scope>NUCLEOTIDE SEQUENCE [LARGE SCALE GENOMIC DNA]</scope>
    <source>
        <strain evidence="11">Crithidia deanei Carvalho (ATCC PRA-265)</strain>
    </source>
</reference>
<dbReference type="FunFam" id="2.60.120.380:FF:000014">
    <property type="entry name" value="Putative calpain-like cysteine peptidase"/>
    <property type="match status" value="2"/>
</dbReference>
<dbReference type="InterPro" id="IPR022684">
    <property type="entry name" value="Calpain_cysteine_protease"/>
</dbReference>
<feature type="compositionally biased region" description="Polar residues" evidence="8">
    <location>
        <begin position="3101"/>
        <end position="3111"/>
    </location>
</feature>
<feature type="active site" evidence="5">
    <location>
        <position position="62"/>
    </location>
</feature>
<evidence type="ECO:0000256" key="6">
    <source>
        <dbReference type="PROSITE-ProRule" id="PRU00239"/>
    </source>
</evidence>
<dbReference type="VEuPathDB" id="TriTrypDB:ADEAN_000285700"/>
<feature type="region of interest" description="Disordered" evidence="8">
    <location>
        <begin position="3079"/>
        <end position="3111"/>
    </location>
</feature>
<dbReference type="Gene3D" id="2.60.120.380">
    <property type="match status" value="2"/>
</dbReference>
<name>A0A7G2CBI8_9TRYP</name>
<dbReference type="PANTHER" id="PTHR10183">
    <property type="entry name" value="CALPAIN"/>
    <property type="match status" value="1"/>
</dbReference>
<evidence type="ECO:0000256" key="4">
    <source>
        <dbReference type="ARBA" id="ARBA00022807"/>
    </source>
</evidence>
<feature type="active site" evidence="5">
    <location>
        <position position="245"/>
    </location>
</feature>
<dbReference type="Pfam" id="PF00648">
    <property type="entry name" value="Peptidase_C2"/>
    <property type="match status" value="2"/>
</dbReference>
<dbReference type="InterPro" id="IPR022682">
    <property type="entry name" value="Calpain_domain_III"/>
</dbReference>
<proteinExistence type="inferred from homology"/>
<evidence type="ECO:0000256" key="2">
    <source>
        <dbReference type="ARBA" id="ARBA00022670"/>
    </source>
</evidence>
<dbReference type="PROSITE" id="PS50203">
    <property type="entry name" value="CALPAIN_CAT"/>
    <property type="match status" value="2"/>
</dbReference>
<sequence>MSISEVPDSGKVFQDKVFEEDNDGIADEWSRIGDVYPDGAKQPLLPETFSREQFGQGKHYECFMLSTLATLVRYPDVIRHCFVTKKVRQDGRYTFQFFRGKQWVKVEIDDRIAMEEGEVLYSCSPTEHWWPLLLEKAYAKFYTGYENIEGCTLQETFHDLTGLPVLNIPMDAKLAKTAGADVAEGSYWLDLAQRIQNGMFVASVLTKDMDLDNMGLQRDQQYGVLDIFSLTGTSSINDIIVHMHNPFEDEEFIYKGPMNPKDGAWTAKLRAKYDVDNERSIFLPLSTLLKIVNSLQLCYVTTLESNASYYDDEWKGETAGGNPTSCNWRKNPLYYVHNTGKTSAEIVVMIKQEDQRRFTSPDEMTKYLQCGIILTQYSYPNPIPTFWVTGNNHKPIHKSLFLNSREVSNPMTVPLESTCYLVPSGMNKGAEGQFTLAIYSVKNVDYSGINIRKLDIPDMDWKNPATKSVELRQKEKDRVDFVVDEATDIHILNHQMKPFISKSGGDAMTEDYMGMYLYDDTDRKIGGVHAATNFREVSIIHHLPRSGRFAISLTCPRAKAEVPAVITIVGSHASNVRIVDPPEDATMFDDEDEIIEDGDAGEGQGNPIDYFPVVIEKQKIAEVPDSNNLYEDKRFLVDNKNVTNEPWVHIGDLYPEGKTQPLLPDKLSRDQFAQGENYECCAITGFAGLVDTHPDVIKNCFVTKNPRKDGRYTFQFHRYGQWMKVEIDDRIPCIDGNTAFCRSPTRNWWPLLLEKAYAKFYTLYQNLEGCTQQEVFHDFSGRPVISIQTEPVLARAANYNIEDPSFWLKLNRDLDKTALAGLSKMDVSTKYGLNEDQSYSILGLIPIKNTTNPSLGDIAVKLYNPFVESNYVGPLSKNDSKWPSDMRQILNPDDHSLIYMPVPTFCEVFLNIQQAWIKGPLEPAWNFNSEWGEGTNGGNPMLVTWRENPLYVVKNSKEAPVQMIAMIRQPDQRHLLHLSSTGELNYIQCGLILAESTNQERIPTYLVTGNNHRTVHKGLFLNSREVADIITVPEDSLCYLVPSAMYRDMGKFILSYWYLNEGDKKDIDVVRYQPDVARQLPAIDHLELRHKEKDRVDFLVDTPTDIHILLRQEKPFKNEGGGDAMAEDFLACYLYDSDDKRVTGTLAATNYREIGVVHHLDEPGRYALSVTCPSGKGDVPVKVEIVGLEKAHVRITDPPEDAEDLDDVDLAFLDPEPEGVPLADLPLDSDPQFQEDLDALRKLMKDPNADEDEIDALKKRMNDRAHELAKEVIGKDRPKYLPDKDLKTLGPLLNANKEYMDLEKMRYKLKKDPNNADKVKEIEKALKEKADEIEEFGKLNDLSFLDPEYEGIPRDDLNLMEDPKFAQLAQKRMQYLQDPVANASKINEVEEAMHDRAREVAKDLHDKERGYLDPEPEGVPLDLLPLNEDEPFSQMEDELRALKRNPAANPAQVKNLQDRLNDRAHELAGKLKSDERALFLDPQPLGIPVSELPLDEDPRFHDLEMERLRLRKEDPIGNKDRIQDLEDAMNERARELAQEHLDELRGFLDAEPRGIPISDLGLDHNNDYNKMEEKLRDLQKDPSANAKAIEDQKDKMRGFVDALAKDAAAKDRAFLDPEPEGRLVETLPLDENPDFADLDKQRRAVKQSNPNDPQIKEMEEMMNDISHDVAHQLNKEERPDYLEPTFKGIPHEDLPLDDDKPFRDLEAKRQVLKRDPARNAAGVRDTENDLNKRADELAGQLLAADRAYLDPEPEGVPLALLPLDTDPTFSQLEAQRAQLKKDPSGNAREIADLEDQLNDRAHELAQELKDKERPKYLDARPGGIPYQELPLNEDEAFRDLEVQRLILNQDPRKNAAAINDLEDALNERAAELGREQKERERAFLDPAPLGIPLEELPLDSNEEFVAKEDELRQLRKDPARNADAIAALEDELNDLARQIAADELNNNRNFLDPEPEGRLLSELPLDTDPEFHDMELEYRELKKDPAANADRLADLEEMMNDRAHQLAKAINKAERPDYMNPAPLGVPLEELPLDTDPEFANLEAKRAKLMRNPEKNKAELDKVEKALNDRAEELAREKLRGDRNFIDEEPQGIPREFVLLDNDPKFKQMEEERNQLKAKGISSNDPRMQALEADMNERANEVAKAQREEVRARYLPSRSSGIPREALPLDDDMPFNDLETAHIMAGDDENKKRDLADAMEKRAADVAAKVRQDERANLGTPLGYDPSQLPLDQNQEYMDKETELIALRADPKANAAEIAAAEQELRDLALEMAKDKADEERTYIDADLEGQRPEDIDFLADPTYAGLEEEYHREKNEENPDADRLAELEKLMNARAHEIARKKNAEDRPNYLQEHRNVPLHELPLDTDDEFKKLEAERARLLEDPNRNAAAIRDIEDKMNDRVAELAEEALKGDRIFLDDVPEGVLQRQVNLDDDPTFRDLEQKRAALKSEDPKKNAAAIKDLEDQMNDRLHELANQEKWDARNDMEPEPLGIPLKDLGAAMDADPEFNKLEEMYRDARKDPKRAKEAENLLAQMNDRARELAEEMHEKERANLDQDAGGIPLDALPLNEDEKFLELENEARRLQNEPNGARKNAERLADLDEQMNERAKELANELRKEYIDAAPEGIPMELLNLGDDPEFLEKENELRRLEKNPHANAARIADLKKDLNDMAHEKARDMLQNDRDYLDPNPEGVDLRHLPLDTDPQFHEMEAERARLKAEDPRKNQRAIADLEDKLNDRAHELAKELLDNEVQGTKSRGLPVGLVNPHEDPEFSELAQKKRDLELDPAKNAAALREVKEKMKDRAVALNESAVQGDRAYLNQNPEGVNVGVLPLDTDPKFHELEVERAKLKASGASPAKIQDLEDQLNARAEELAKEQKKKDLEGLDKKPEGIPLDILDPHNDDEFASYLPQLRELKKDPKANKDAIAALQDKMNDRAHELANEKLKGDRPKYVEDVVDGVPRDILPLDTDPTFRDLETQRAILRATDPRRNADKIKELEGRLNDRAHELAEEQKKKDLENLDQNPEGVPIALLNPHADPEFAKMVDEHRELMKDPKANADALNDLEEQMNERAKELAREPHVGGERLYHGCPPGRLQTVDGSTQKVKIK</sequence>
<evidence type="ECO:0000256" key="3">
    <source>
        <dbReference type="ARBA" id="ARBA00022801"/>
    </source>
</evidence>
<feature type="region of interest" description="Disordered" evidence="8">
    <location>
        <begin position="2876"/>
        <end position="2902"/>
    </location>
</feature>
<keyword evidence="2 10" id="KW-0645">Protease</keyword>
<evidence type="ECO:0000256" key="1">
    <source>
        <dbReference type="ARBA" id="ARBA00007623"/>
    </source>
</evidence>
<dbReference type="SMART" id="SM00230">
    <property type="entry name" value="CysPc"/>
    <property type="match status" value="1"/>
</dbReference>
<dbReference type="SUPFAM" id="SSF54001">
    <property type="entry name" value="Cysteine proteinases"/>
    <property type="match status" value="2"/>
</dbReference>
<dbReference type="Pfam" id="PF24610">
    <property type="entry name" value="DUF7623"/>
    <property type="match status" value="27"/>
</dbReference>
<keyword evidence="3" id="KW-0378">Hydrolase</keyword>
<keyword evidence="11" id="KW-1185">Reference proteome</keyword>
<feature type="region of interest" description="Disordered" evidence="8">
    <location>
        <begin position="2989"/>
        <end position="3035"/>
    </location>
</feature>
<dbReference type="Pfam" id="PF01067">
    <property type="entry name" value="Calpain_III"/>
    <property type="match status" value="1"/>
</dbReference>
<evidence type="ECO:0000313" key="10">
    <source>
        <dbReference type="EMBL" id="CAD2215402.1"/>
    </source>
</evidence>
<feature type="compositionally biased region" description="Basic and acidic residues" evidence="8">
    <location>
        <begin position="2876"/>
        <end position="2892"/>
    </location>
</feature>
<keyword evidence="7" id="KW-0175">Coiled coil</keyword>
<dbReference type="InterPro" id="IPR001300">
    <property type="entry name" value="Peptidase_C2_calpain_cat"/>
</dbReference>
<protein>
    <submittedName>
        <fullName evidence="10">Calpain family cysteine protease/Calpain large subunit, domain III, putative</fullName>
    </submittedName>
</protein>
<gene>
    <name evidence="10" type="ORF">ADEAN_000285700</name>
</gene>
<evidence type="ECO:0000256" key="5">
    <source>
        <dbReference type="PIRSR" id="PIRSR622684-1"/>
    </source>
</evidence>
<evidence type="ECO:0000259" key="9">
    <source>
        <dbReference type="PROSITE" id="PS50203"/>
    </source>
</evidence>
<feature type="region of interest" description="Disordered" evidence="8">
    <location>
        <begin position="2541"/>
        <end position="2565"/>
    </location>
</feature>
<evidence type="ECO:0000313" key="11">
    <source>
        <dbReference type="Proteomes" id="UP000515908"/>
    </source>
</evidence>